<proteinExistence type="predicted"/>
<dbReference type="AlphaFoldDB" id="A0ABC9YWH1"/>
<accession>A0ABC9YWH1</accession>
<reference evidence="2" key="1">
    <citation type="submission" date="2015-07" db="EMBL/GenBank/DDBJ databases">
        <title>Nocardia seriolae U-1 whole genome shotgun sequence.</title>
        <authorList>
            <person name="Imajoh M."/>
            <person name="Fukumoto Y."/>
            <person name="Sukeda M."/>
            <person name="Yamane J."/>
            <person name="Yamasaki K."/>
            <person name="Shimizu M."/>
            <person name="Ohnishi K."/>
            <person name="Oshima S."/>
        </authorList>
    </citation>
    <scope>NUCLEOTIDE SEQUENCE [LARGE SCALE GENOMIC DNA]</scope>
    <source>
        <strain evidence="2">U-1</strain>
    </source>
</reference>
<dbReference type="EMBL" id="BBYQ01000063">
    <property type="protein sequence ID" value="GAP29740.1"/>
    <property type="molecule type" value="Genomic_DNA"/>
</dbReference>
<name>A0ABC9YWH1_9NOCA</name>
<evidence type="ECO:0000313" key="1">
    <source>
        <dbReference type="EMBL" id="GAP29740.1"/>
    </source>
</evidence>
<organism evidence="1 2">
    <name type="scientific">Nocardia seriolae</name>
    <dbReference type="NCBI Taxonomy" id="37332"/>
    <lineage>
        <taxon>Bacteria</taxon>
        <taxon>Bacillati</taxon>
        <taxon>Actinomycetota</taxon>
        <taxon>Actinomycetes</taxon>
        <taxon>Mycobacteriales</taxon>
        <taxon>Nocardiaceae</taxon>
        <taxon>Nocardia</taxon>
    </lineage>
</organism>
<protein>
    <submittedName>
        <fullName evidence="1">Uncharacterized protein</fullName>
    </submittedName>
</protein>
<gene>
    <name evidence="1" type="ORF">NSK11_contig00063-0011</name>
</gene>
<dbReference type="Proteomes" id="UP000037179">
    <property type="component" value="Unassembled WGS sequence"/>
</dbReference>
<comment type="caution">
    <text evidence="1">The sequence shown here is derived from an EMBL/GenBank/DDBJ whole genome shotgun (WGS) entry which is preliminary data.</text>
</comment>
<reference evidence="1 2" key="2">
    <citation type="journal article" date="2016" name="Genome Announc.">
        <title>Draft Genome Sequence of Erythromycin- and Oxytetracycline-Sensitive Nocardia seriolae Strain U-1 (NBRC 110359).</title>
        <authorList>
            <person name="Imajoh M."/>
            <person name="Sukeda M."/>
            <person name="Shimizu M."/>
            <person name="Yamane J."/>
            <person name="Ohnishi K."/>
            <person name="Oshima S."/>
        </authorList>
    </citation>
    <scope>NUCLEOTIDE SEQUENCE [LARGE SCALE GENOMIC DNA]</scope>
    <source>
        <strain evidence="1 2">U-1</strain>
    </source>
</reference>
<evidence type="ECO:0000313" key="2">
    <source>
        <dbReference type="Proteomes" id="UP000037179"/>
    </source>
</evidence>
<sequence>MPACPTPTALSRALKARGGGGAMLFNIAGGGFQDILFTLLKAMCTASSGGAGCAGWGA</sequence>
<keyword evidence="2" id="KW-1185">Reference proteome</keyword>